<feature type="zinc finger region" description="C3H1-type" evidence="1">
    <location>
        <begin position="47"/>
        <end position="74"/>
    </location>
</feature>
<accession>A0A7S4FQ44</accession>
<feature type="region of interest" description="Disordered" evidence="2">
    <location>
        <begin position="218"/>
        <end position="245"/>
    </location>
</feature>
<dbReference type="GO" id="GO:0008270">
    <property type="term" value="F:zinc ion binding"/>
    <property type="evidence" value="ECO:0007669"/>
    <property type="project" value="UniProtKB-KW"/>
</dbReference>
<feature type="compositionally biased region" description="Polar residues" evidence="2">
    <location>
        <begin position="218"/>
        <end position="240"/>
    </location>
</feature>
<organism evidence="4">
    <name type="scientific">Eutreptiella gymnastica</name>
    <dbReference type="NCBI Taxonomy" id="73025"/>
    <lineage>
        <taxon>Eukaryota</taxon>
        <taxon>Discoba</taxon>
        <taxon>Euglenozoa</taxon>
        <taxon>Euglenida</taxon>
        <taxon>Spirocuta</taxon>
        <taxon>Euglenophyceae</taxon>
        <taxon>Eutreptiales</taxon>
        <taxon>Eutreptiaceae</taxon>
        <taxon>Eutreptiella</taxon>
    </lineage>
</organism>
<proteinExistence type="predicted"/>
<sequence>MENVPKVFDVIDPSNPTGKISVPSEHVSNTVGKTKYVKNLQKPANKQKDFSLCLLHHAGWCKLGVKCQQIHADPALVNNFRQVAGGSNCCTGHGDQRSQEPAFTALVGGRMFCRLEKLDGRFEKLQLSQLSRTVALESALQADERIVTVSMSKVCRLHQEERCRFGRDCKNFHLCRDVYARLQLAHINIKAAPPVLQTAPCKPLKTVDIPQLAASISPQSPAYSSAGSARQPSTPAQRHSTPPPMVLQRWPLSFSFSRDRSLSAGWESEQSDSPGPSSGSPSPTSSPLRDGRLSTQTLQVMQALESFRSEFRGAPVVR</sequence>
<dbReference type="PANTHER" id="PTHR37035:SF2">
    <property type="entry name" value="C3H1-TYPE DOMAIN-CONTAINING PROTEIN"/>
    <property type="match status" value="1"/>
</dbReference>
<dbReference type="InterPro" id="IPR053125">
    <property type="entry name" value="RNA-bd_mRNA_stabilization_reg"/>
</dbReference>
<evidence type="ECO:0000259" key="3">
    <source>
        <dbReference type="PROSITE" id="PS50103"/>
    </source>
</evidence>
<dbReference type="InterPro" id="IPR000571">
    <property type="entry name" value="Znf_CCCH"/>
</dbReference>
<evidence type="ECO:0000313" key="4">
    <source>
        <dbReference type="EMBL" id="CAE0807117.1"/>
    </source>
</evidence>
<feature type="region of interest" description="Disordered" evidence="2">
    <location>
        <begin position="263"/>
        <end position="295"/>
    </location>
</feature>
<gene>
    <name evidence="4" type="ORF">EGYM00163_LOCUS18245</name>
</gene>
<dbReference type="PROSITE" id="PS50103">
    <property type="entry name" value="ZF_C3H1"/>
    <property type="match status" value="1"/>
</dbReference>
<keyword evidence="1" id="KW-0479">Metal-binding</keyword>
<evidence type="ECO:0000256" key="2">
    <source>
        <dbReference type="SAM" id="MobiDB-lite"/>
    </source>
</evidence>
<keyword evidence="1" id="KW-0863">Zinc-finger</keyword>
<protein>
    <recommendedName>
        <fullName evidence="3">C3H1-type domain-containing protein</fullName>
    </recommendedName>
</protein>
<dbReference type="EMBL" id="HBJA01051469">
    <property type="protein sequence ID" value="CAE0807117.1"/>
    <property type="molecule type" value="Transcribed_RNA"/>
</dbReference>
<keyword evidence="1" id="KW-0862">Zinc</keyword>
<dbReference type="AlphaFoldDB" id="A0A7S4FQ44"/>
<name>A0A7S4FQ44_9EUGL</name>
<dbReference type="PANTHER" id="PTHR37035">
    <property type="entry name" value="C3H1-TYPE DOMAIN-CONTAINING PROTEIN-RELATED"/>
    <property type="match status" value="1"/>
</dbReference>
<reference evidence="4" key="1">
    <citation type="submission" date="2021-01" db="EMBL/GenBank/DDBJ databases">
        <authorList>
            <person name="Corre E."/>
            <person name="Pelletier E."/>
            <person name="Niang G."/>
            <person name="Scheremetjew M."/>
            <person name="Finn R."/>
            <person name="Kale V."/>
            <person name="Holt S."/>
            <person name="Cochrane G."/>
            <person name="Meng A."/>
            <person name="Brown T."/>
            <person name="Cohen L."/>
        </authorList>
    </citation>
    <scope>NUCLEOTIDE SEQUENCE</scope>
    <source>
        <strain evidence="4">CCMP1594</strain>
    </source>
</reference>
<feature type="compositionally biased region" description="Low complexity" evidence="2">
    <location>
        <begin position="271"/>
        <end position="287"/>
    </location>
</feature>
<feature type="domain" description="C3H1-type" evidence="3">
    <location>
        <begin position="47"/>
        <end position="74"/>
    </location>
</feature>
<evidence type="ECO:0000256" key="1">
    <source>
        <dbReference type="PROSITE-ProRule" id="PRU00723"/>
    </source>
</evidence>